<dbReference type="Pfam" id="PF00593">
    <property type="entry name" value="TonB_dep_Rec_b-barrel"/>
    <property type="match status" value="1"/>
</dbReference>
<evidence type="ECO:0000256" key="5">
    <source>
        <dbReference type="ARBA" id="ARBA00022496"/>
    </source>
</evidence>
<evidence type="ECO:0000256" key="9">
    <source>
        <dbReference type="ARBA" id="ARBA00023065"/>
    </source>
</evidence>
<dbReference type="GO" id="GO:0015891">
    <property type="term" value="P:siderophore transport"/>
    <property type="evidence" value="ECO:0007669"/>
    <property type="project" value="InterPro"/>
</dbReference>
<comment type="subcellular location">
    <subcellularLocation>
        <location evidence="1 14">Cell outer membrane</location>
        <topology evidence="1 14">Multi-pass membrane protein</topology>
    </subcellularLocation>
</comment>
<dbReference type="GO" id="GO:0038023">
    <property type="term" value="F:signaling receptor activity"/>
    <property type="evidence" value="ECO:0007669"/>
    <property type="project" value="InterPro"/>
</dbReference>
<keyword evidence="4 14" id="KW-1134">Transmembrane beta strand</keyword>
<evidence type="ECO:0000256" key="2">
    <source>
        <dbReference type="ARBA" id="ARBA00009810"/>
    </source>
</evidence>
<dbReference type="NCBIfam" id="TIGR01783">
    <property type="entry name" value="TonB-siderophor"/>
    <property type="match status" value="1"/>
</dbReference>
<keyword evidence="3 14" id="KW-0813">Transport</keyword>
<dbReference type="Proteomes" id="UP000462066">
    <property type="component" value="Unassembled WGS sequence"/>
</dbReference>
<comment type="similarity">
    <text evidence="2 14 16">Belongs to the TonB-dependent receptor family.</text>
</comment>
<evidence type="ECO:0000313" key="21">
    <source>
        <dbReference type="Proteomes" id="UP000462066"/>
    </source>
</evidence>
<dbReference type="InterPro" id="IPR036942">
    <property type="entry name" value="Beta-barrel_TonB_sf"/>
</dbReference>
<evidence type="ECO:0000259" key="19">
    <source>
        <dbReference type="Pfam" id="PF07715"/>
    </source>
</evidence>
<keyword evidence="10 15" id="KW-0798">TonB box</keyword>
<feature type="short sequence motif" description="TonB box" evidence="15">
    <location>
        <begin position="46"/>
        <end position="52"/>
    </location>
</feature>
<feature type="domain" description="TonB-dependent receptor-like beta-barrel" evidence="18">
    <location>
        <begin position="251"/>
        <end position="719"/>
    </location>
</feature>
<protein>
    <recommendedName>
        <fullName evidence="22">TonB-dependent siderophore receptor</fullName>
    </recommendedName>
</protein>
<evidence type="ECO:0000259" key="18">
    <source>
        <dbReference type="Pfam" id="PF00593"/>
    </source>
</evidence>
<evidence type="ECO:0000256" key="10">
    <source>
        <dbReference type="ARBA" id="ARBA00023077"/>
    </source>
</evidence>
<feature type="domain" description="TonB-dependent receptor plug" evidence="19">
    <location>
        <begin position="68"/>
        <end position="167"/>
    </location>
</feature>
<dbReference type="GO" id="GO:0015344">
    <property type="term" value="F:siderophore uptake transmembrane transporter activity"/>
    <property type="evidence" value="ECO:0007669"/>
    <property type="project" value="TreeGrafter"/>
</dbReference>
<evidence type="ECO:0000256" key="7">
    <source>
        <dbReference type="ARBA" id="ARBA00022729"/>
    </source>
</evidence>
<dbReference type="InterPro" id="IPR012910">
    <property type="entry name" value="Plug_dom"/>
</dbReference>
<dbReference type="SUPFAM" id="SSF56935">
    <property type="entry name" value="Porins"/>
    <property type="match status" value="1"/>
</dbReference>
<evidence type="ECO:0000313" key="20">
    <source>
        <dbReference type="EMBL" id="KAF1685367.1"/>
    </source>
</evidence>
<reference evidence="20 21" key="1">
    <citation type="submission" date="2017-10" db="EMBL/GenBank/DDBJ databases">
        <title>Whole genome sequencing of Pseudoxanthomonas broegbernensis DSM 12573(T).</title>
        <authorList>
            <person name="Kumar S."/>
            <person name="Bansal K."/>
            <person name="Kaur A."/>
            <person name="Patil P."/>
            <person name="Sharma S."/>
            <person name="Patil P.B."/>
        </authorList>
    </citation>
    <scope>NUCLEOTIDE SEQUENCE [LARGE SCALE GENOMIC DNA]</scope>
    <source>
        <strain evidence="20 21">DSM 12573</strain>
    </source>
</reference>
<evidence type="ECO:0000256" key="3">
    <source>
        <dbReference type="ARBA" id="ARBA00022448"/>
    </source>
</evidence>
<dbReference type="InterPro" id="IPR010916">
    <property type="entry name" value="TonB_box_CS"/>
</dbReference>
<proteinExistence type="inferred from homology"/>
<evidence type="ECO:0000256" key="8">
    <source>
        <dbReference type="ARBA" id="ARBA00023004"/>
    </source>
</evidence>
<keyword evidence="11 14" id="KW-0472">Membrane</keyword>
<organism evidence="20 21">
    <name type="scientific">Pseudoxanthomonas broegbernensis</name>
    <dbReference type="NCBI Taxonomy" id="83619"/>
    <lineage>
        <taxon>Bacteria</taxon>
        <taxon>Pseudomonadati</taxon>
        <taxon>Pseudomonadota</taxon>
        <taxon>Gammaproteobacteria</taxon>
        <taxon>Lysobacterales</taxon>
        <taxon>Lysobacteraceae</taxon>
        <taxon>Pseudoxanthomonas</taxon>
    </lineage>
</organism>
<evidence type="ECO:0000256" key="17">
    <source>
        <dbReference type="SAM" id="SignalP"/>
    </source>
</evidence>
<name>A0A7V8K650_9GAMM</name>
<evidence type="ECO:0008006" key="22">
    <source>
        <dbReference type="Google" id="ProtNLM"/>
    </source>
</evidence>
<dbReference type="CDD" id="cd01347">
    <property type="entry name" value="ligand_gated_channel"/>
    <property type="match status" value="1"/>
</dbReference>
<dbReference type="PANTHER" id="PTHR32552">
    <property type="entry name" value="FERRICHROME IRON RECEPTOR-RELATED"/>
    <property type="match status" value="1"/>
</dbReference>
<evidence type="ECO:0000256" key="13">
    <source>
        <dbReference type="ARBA" id="ARBA00023237"/>
    </source>
</evidence>
<keyword evidence="8" id="KW-0408">Iron</keyword>
<keyword evidence="13 14" id="KW-0998">Cell outer membrane</keyword>
<dbReference type="EMBL" id="MWIP01000014">
    <property type="protein sequence ID" value="KAF1685367.1"/>
    <property type="molecule type" value="Genomic_DNA"/>
</dbReference>
<keyword evidence="12" id="KW-0675">Receptor</keyword>
<evidence type="ECO:0000256" key="11">
    <source>
        <dbReference type="ARBA" id="ARBA00023136"/>
    </source>
</evidence>
<sequence>MARKNLLAVAVMMGLVHIAGAQEASAEEYAADGAVAASQDATSLDTVQVQAKFVAQGAKSAMKQDITVMETPYSVAAYSDSFMKSIETTSIADLYNYMTGVRRGGNTGYDISIRGFKSTQSDKNAIMVDGLPGVAGRFGSPPTFAAEGVEVVKGPASILYGAAQPGGFVNIITKKPKAKSAAVVDIRGSTYSGSGLSFGDRNGYGIGVDFTGPIDSEQRLLYRLVAERADKDGFRHNSWDESLYVAPSLTWHATDATQLTAAFEYRKRENSYENNQLVAPNKDIRRIADIRTRYQEKEDTADEEAYSGTLTLSHYFHNGATLNLASRSVRGEDHAKGFDNVGVLADGVTLRRRARQQLNKRDYDYFDANLSIPFATGPVEHKLLVGTTYGVDTTDFERIQFHDGPATGAASLPGPGRINVDIYNPILGQTPPLSSFPTGPVNRRYTENTSAGVYVSDLMTLSERWKLNLGVRYADEKQKTEERKTPPLTRNQTSSSAVLPTAGLLFHPLSHWTLYASYATSYIPQAAGVQDAAGNPNPFDPQEGRQYEVGAKTELLDNRLTATLALFDIEKSGTVASIACNAGVGGTCSQQVGAERSKGSELEINYQASENLQLIGGVAYTDAYVSQTHAAASAPLVGSRLTNSALKSANLWTRYDFTEGPLRNLGVGAGVSYSSEVAGSLPSANDGRVLILPAHTVADVALYYRMADRYDLTLKIGNVFDKLYFEGVNSTTNENGIVPGVPRNITFSVRIPLW</sequence>
<evidence type="ECO:0000256" key="12">
    <source>
        <dbReference type="ARBA" id="ARBA00023170"/>
    </source>
</evidence>
<dbReference type="GO" id="GO:0009279">
    <property type="term" value="C:cell outer membrane"/>
    <property type="evidence" value="ECO:0007669"/>
    <property type="project" value="UniProtKB-SubCell"/>
</dbReference>
<evidence type="ECO:0000256" key="14">
    <source>
        <dbReference type="PROSITE-ProRule" id="PRU01360"/>
    </source>
</evidence>
<dbReference type="InterPro" id="IPR039426">
    <property type="entry name" value="TonB-dep_rcpt-like"/>
</dbReference>
<comment type="caution">
    <text evidence="20">The sequence shown here is derived from an EMBL/GenBank/DDBJ whole genome shotgun (WGS) entry which is preliminary data.</text>
</comment>
<dbReference type="RefSeq" id="WP_162311854.1">
    <property type="nucleotide sequence ID" value="NZ_JACHGU010000015.1"/>
</dbReference>
<keyword evidence="6 14" id="KW-0812">Transmembrane</keyword>
<keyword evidence="5" id="KW-0410">Iron transport</keyword>
<dbReference type="InterPro" id="IPR010105">
    <property type="entry name" value="TonB_sidphr_rcpt"/>
</dbReference>
<keyword evidence="21" id="KW-1185">Reference proteome</keyword>
<dbReference type="InterPro" id="IPR000531">
    <property type="entry name" value="Beta-barrel_TonB"/>
</dbReference>
<dbReference type="Gene3D" id="2.170.130.10">
    <property type="entry name" value="TonB-dependent receptor, plug domain"/>
    <property type="match status" value="1"/>
</dbReference>
<feature type="signal peptide" evidence="17">
    <location>
        <begin position="1"/>
        <end position="21"/>
    </location>
</feature>
<dbReference type="InterPro" id="IPR037066">
    <property type="entry name" value="Plug_dom_sf"/>
</dbReference>
<dbReference type="Gene3D" id="2.40.170.20">
    <property type="entry name" value="TonB-dependent receptor, beta-barrel domain"/>
    <property type="match status" value="1"/>
</dbReference>
<dbReference type="Pfam" id="PF07715">
    <property type="entry name" value="Plug"/>
    <property type="match status" value="1"/>
</dbReference>
<dbReference type="AlphaFoldDB" id="A0A7V8K650"/>
<evidence type="ECO:0000256" key="1">
    <source>
        <dbReference type="ARBA" id="ARBA00004571"/>
    </source>
</evidence>
<accession>A0A7V8K650</accession>
<evidence type="ECO:0000256" key="4">
    <source>
        <dbReference type="ARBA" id="ARBA00022452"/>
    </source>
</evidence>
<dbReference type="PROSITE" id="PS52016">
    <property type="entry name" value="TONB_DEPENDENT_REC_3"/>
    <property type="match status" value="1"/>
</dbReference>
<feature type="chain" id="PRO_5031371531" description="TonB-dependent siderophore receptor" evidence="17">
    <location>
        <begin position="22"/>
        <end position="754"/>
    </location>
</feature>
<evidence type="ECO:0000256" key="15">
    <source>
        <dbReference type="PROSITE-ProRule" id="PRU10143"/>
    </source>
</evidence>
<evidence type="ECO:0000256" key="16">
    <source>
        <dbReference type="RuleBase" id="RU003357"/>
    </source>
</evidence>
<keyword evidence="9" id="KW-0406">Ion transport</keyword>
<gene>
    <name evidence="20" type="ORF">B1992_12610</name>
</gene>
<evidence type="ECO:0000256" key="6">
    <source>
        <dbReference type="ARBA" id="ARBA00022692"/>
    </source>
</evidence>
<dbReference type="PROSITE" id="PS00430">
    <property type="entry name" value="TONB_DEPENDENT_REC_1"/>
    <property type="match status" value="1"/>
</dbReference>
<dbReference type="PANTHER" id="PTHR32552:SF68">
    <property type="entry name" value="FERRICHROME OUTER MEMBRANE TRANSPORTER_PHAGE RECEPTOR"/>
    <property type="match status" value="1"/>
</dbReference>
<keyword evidence="7 17" id="KW-0732">Signal</keyword>